<dbReference type="GO" id="GO:0015108">
    <property type="term" value="F:chloride transmembrane transporter activity"/>
    <property type="evidence" value="ECO:0007669"/>
    <property type="project" value="InterPro"/>
</dbReference>
<evidence type="ECO:0008006" key="9">
    <source>
        <dbReference type="Google" id="ProtNLM"/>
    </source>
</evidence>
<dbReference type="InterPro" id="IPR014743">
    <property type="entry name" value="Cl-channel_core"/>
</dbReference>
<name>K0T3P6_THAOC</name>
<evidence type="ECO:0000256" key="1">
    <source>
        <dbReference type="ARBA" id="ARBA00004141"/>
    </source>
</evidence>
<evidence type="ECO:0000313" key="7">
    <source>
        <dbReference type="EMBL" id="EJK73303.1"/>
    </source>
</evidence>
<dbReference type="PRINTS" id="PR00762">
    <property type="entry name" value="CLCHANNEL"/>
</dbReference>
<dbReference type="Proteomes" id="UP000266841">
    <property type="component" value="Unassembled WGS sequence"/>
</dbReference>
<evidence type="ECO:0000256" key="3">
    <source>
        <dbReference type="ARBA" id="ARBA00022989"/>
    </source>
</evidence>
<dbReference type="EMBL" id="AGNL01004610">
    <property type="protein sequence ID" value="EJK73303.1"/>
    <property type="molecule type" value="Genomic_DNA"/>
</dbReference>
<keyword evidence="8" id="KW-1185">Reference proteome</keyword>
<feature type="compositionally biased region" description="Basic and acidic residues" evidence="5">
    <location>
        <begin position="29"/>
        <end position="38"/>
    </location>
</feature>
<evidence type="ECO:0000256" key="5">
    <source>
        <dbReference type="SAM" id="MobiDB-lite"/>
    </source>
</evidence>
<dbReference type="Gene3D" id="1.10.3080.10">
    <property type="entry name" value="Clc chloride channel"/>
    <property type="match status" value="1"/>
</dbReference>
<evidence type="ECO:0000256" key="4">
    <source>
        <dbReference type="ARBA" id="ARBA00023136"/>
    </source>
</evidence>
<comment type="caution">
    <text evidence="7">The sequence shown here is derived from an EMBL/GenBank/DDBJ whole genome shotgun (WGS) entry which is preliminary data.</text>
</comment>
<dbReference type="CDD" id="cd00400">
    <property type="entry name" value="Voltage_gated_ClC"/>
    <property type="match status" value="1"/>
</dbReference>
<dbReference type="PANTHER" id="PTHR43427">
    <property type="entry name" value="CHLORIDE CHANNEL PROTEIN CLC-E"/>
    <property type="match status" value="1"/>
</dbReference>
<feature type="transmembrane region" description="Helical" evidence="6">
    <location>
        <begin position="600"/>
        <end position="620"/>
    </location>
</feature>
<gene>
    <name evidence="7" type="ORF">THAOC_05078</name>
</gene>
<dbReference type="OrthoDB" id="4564at2759"/>
<keyword evidence="2 6" id="KW-0812">Transmembrane</keyword>
<dbReference type="SUPFAM" id="SSF81340">
    <property type="entry name" value="Clc chloride channel"/>
    <property type="match status" value="1"/>
</dbReference>
<dbReference type="PANTHER" id="PTHR43427:SF12">
    <property type="entry name" value="CHLORIDE TRANSPORTER"/>
    <property type="match status" value="1"/>
</dbReference>
<dbReference type="InterPro" id="IPR050368">
    <property type="entry name" value="ClC-type_chloride_channel"/>
</dbReference>
<feature type="transmembrane region" description="Helical" evidence="6">
    <location>
        <begin position="309"/>
        <end position="325"/>
    </location>
</feature>
<sequence length="675" mass="72628">MVPLPNSENSPLLGLPKVSSSSGVNGEAPLRDEDKGDESSFQPERIRRVSSNNPPAKTLRSSITEGLTNLSSNLSSRMGLGQSTETTDVLADEETLPPNTPLYGSSRAAANSIREEIRRQSIANGGTDVELPDDASTVSRARTLKEIEDDYYLKTQQGFVEDAINFAEGSIPQSIMIATVIGCVCGFVAYVYYFILDSLLEFVWKTLPEKYVIDVWPEKYYVAWIPLVSVILSACVGSSIYLLGEPGDLAFTIKSVHEKVSYDTRLIMGSLTDLLVKKGYKDPSYIIPMVVASLFSIVAGGSLGPEAPLVAICAALAGLISRSVFKQRNTNIVRKHTFMGMAGALAAFFGVPLGGSLFALEVASRFGVEYFEHSMEAIFAGLICVVAFRSLAGLELEQIWATQDSPTILHCEPSKILLGLVLGCVGGFLAFLWANFHWRLMGLFGRLGLLDDNNTRALPRALVGSIGIISIGMLIPHTMFWGEWEVPVLARMEPAVDLPHVWPTSGLIGFEMDTCAKCLITGFAKLIAISFTVAGGFRGGFIFPFFTAGAAFGRALCFVFPSISPAIATLCIAAGINVAITRTALATSMILSFLAGEQMALPPILSASIASLFVTSYMPFIKSQIARSDIDFTLYYKQSKPCGSVVSIESFMTSPHLGRGPPKAARSPGSSAPSF</sequence>
<dbReference type="eggNOG" id="KOG0511">
    <property type="taxonomic scope" value="Eukaryota"/>
</dbReference>
<keyword evidence="4 6" id="KW-0472">Membrane</keyword>
<dbReference type="GO" id="GO:0016020">
    <property type="term" value="C:membrane"/>
    <property type="evidence" value="ECO:0007669"/>
    <property type="project" value="UniProtKB-SubCell"/>
</dbReference>
<organism evidence="7 8">
    <name type="scientific">Thalassiosira oceanica</name>
    <name type="common">Marine diatom</name>
    <dbReference type="NCBI Taxonomy" id="159749"/>
    <lineage>
        <taxon>Eukaryota</taxon>
        <taxon>Sar</taxon>
        <taxon>Stramenopiles</taxon>
        <taxon>Ochrophyta</taxon>
        <taxon>Bacillariophyta</taxon>
        <taxon>Coscinodiscophyceae</taxon>
        <taxon>Thalassiosirophycidae</taxon>
        <taxon>Thalassiosirales</taxon>
        <taxon>Thalassiosiraceae</taxon>
        <taxon>Thalassiosira</taxon>
    </lineage>
</organism>
<dbReference type="InterPro" id="IPR001807">
    <property type="entry name" value="ClC"/>
</dbReference>
<accession>K0T3P6</accession>
<feature type="transmembrane region" description="Helical" evidence="6">
    <location>
        <begin position="337"/>
        <end position="358"/>
    </location>
</feature>
<feature type="compositionally biased region" description="Polar residues" evidence="5">
    <location>
        <begin position="1"/>
        <end position="10"/>
    </location>
</feature>
<protein>
    <recommendedName>
        <fullName evidence="9">Chloride channel protein</fullName>
    </recommendedName>
</protein>
<evidence type="ECO:0000256" key="2">
    <source>
        <dbReference type="ARBA" id="ARBA00022692"/>
    </source>
</evidence>
<evidence type="ECO:0000313" key="8">
    <source>
        <dbReference type="Proteomes" id="UP000266841"/>
    </source>
</evidence>
<comment type="subcellular location">
    <subcellularLocation>
        <location evidence="1">Membrane</location>
        <topology evidence="1">Multi-pass membrane protein</topology>
    </subcellularLocation>
</comment>
<reference evidence="7 8" key="1">
    <citation type="journal article" date="2012" name="Genome Biol.">
        <title>Genome and low-iron response of an oceanic diatom adapted to chronic iron limitation.</title>
        <authorList>
            <person name="Lommer M."/>
            <person name="Specht M."/>
            <person name="Roy A.S."/>
            <person name="Kraemer L."/>
            <person name="Andreson R."/>
            <person name="Gutowska M.A."/>
            <person name="Wolf J."/>
            <person name="Bergner S.V."/>
            <person name="Schilhabel M.B."/>
            <person name="Klostermeier U.C."/>
            <person name="Beiko R.G."/>
            <person name="Rosenstiel P."/>
            <person name="Hippler M."/>
            <person name="Laroche J."/>
        </authorList>
    </citation>
    <scope>NUCLEOTIDE SEQUENCE [LARGE SCALE GENOMIC DNA]</scope>
    <source>
        <strain evidence="7 8">CCMP1005</strain>
    </source>
</reference>
<feature type="transmembrane region" description="Helical" evidence="6">
    <location>
        <begin position="567"/>
        <end position="594"/>
    </location>
</feature>
<proteinExistence type="predicted"/>
<dbReference type="OMA" id="IWPTSGL"/>
<evidence type="ECO:0000256" key="6">
    <source>
        <dbReference type="SAM" id="Phobius"/>
    </source>
</evidence>
<dbReference type="AlphaFoldDB" id="K0T3P6"/>
<feature type="transmembrane region" description="Helical" evidence="6">
    <location>
        <begin position="175"/>
        <end position="195"/>
    </location>
</feature>
<keyword evidence="3 6" id="KW-1133">Transmembrane helix</keyword>
<feature type="transmembrane region" description="Helical" evidence="6">
    <location>
        <begin position="221"/>
        <end position="244"/>
    </location>
</feature>
<feature type="region of interest" description="Disordered" evidence="5">
    <location>
        <begin position="1"/>
        <end position="108"/>
    </location>
</feature>
<feature type="compositionally biased region" description="Polar residues" evidence="5">
    <location>
        <begin position="49"/>
        <end position="87"/>
    </location>
</feature>
<feature type="region of interest" description="Disordered" evidence="5">
    <location>
        <begin position="656"/>
        <end position="675"/>
    </location>
</feature>
<dbReference type="Pfam" id="PF00654">
    <property type="entry name" value="Voltage_CLC"/>
    <property type="match status" value="1"/>
</dbReference>
<feature type="transmembrane region" description="Helical" evidence="6">
    <location>
        <begin position="416"/>
        <end position="437"/>
    </location>
</feature>
<feature type="transmembrane region" description="Helical" evidence="6">
    <location>
        <begin position="457"/>
        <end position="475"/>
    </location>
</feature>